<protein>
    <submittedName>
        <fullName evidence="1">Uncharacterized protein</fullName>
    </submittedName>
</protein>
<dbReference type="EMBL" id="CM042883">
    <property type="protein sequence ID" value="KAI4372822.1"/>
    <property type="molecule type" value="Genomic_DNA"/>
</dbReference>
<gene>
    <name evidence="1" type="ORF">MLD38_011007</name>
</gene>
<comment type="caution">
    <text evidence="1">The sequence shown here is derived from an EMBL/GenBank/DDBJ whole genome shotgun (WGS) entry which is preliminary data.</text>
</comment>
<evidence type="ECO:0000313" key="1">
    <source>
        <dbReference type="EMBL" id="KAI4372822.1"/>
    </source>
</evidence>
<accession>A0ACB9R1C5</accession>
<dbReference type="Proteomes" id="UP001057402">
    <property type="component" value="Chromosome 4"/>
</dbReference>
<name>A0ACB9R1C5_9MYRT</name>
<proteinExistence type="predicted"/>
<reference evidence="2" key="1">
    <citation type="journal article" date="2023" name="Front. Plant Sci.">
        <title>Chromosomal-level genome assembly of Melastoma candidum provides insights into trichome evolution.</title>
        <authorList>
            <person name="Zhong Y."/>
            <person name="Wu W."/>
            <person name="Sun C."/>
            <person name="Zou P."/>
            <person name="Liu Y."/>
            <person name="Dai S."/>
            <person name="Zhou R."/>
        </authorList>
    </citation>
    <scope>NUCLEOTIDE SEQUENCE [LARGE SCALE GENOMIC DNA]</scope>
</reference>
<sequence length="430" mass="49805">MSAIPPRRKKWTEAEEKALLDKYQEMVSNGSLAKMRTREKKFRPIAYYVNSVYHMVDPVTYPWSWSWKDVSTKVQNMRHQYLLVKQKVRRPADSAVKDSEGMGEVEEFDWLEGLSHWSNFLRYKDVFGDLPVVLCGGDGGVGNQVAAAVDEAVNGAEVFSGTDFEPICQLGYGDAQMFLGFECEEDDGEGENGKNISSGGKDGVKEDGKLGFVAEETRRKGKSVKSPEKCSWGFVSKQLARLRDTEARYEQREREREQERLRMEGLLMEFEQGLERKLKERGREKEERERATEAARKEAMRQWEEIGKDREDREVRRREELLMEEKAWEDRMHRRRLEWRNRIENRLNQHRAEMDQMNTRILNEQQNVATQLFGIISQLSGHTSGLSAHPGTSSPYLSPVMQSLHHVNEILHGDARVDDDNQDDHFIVDG</sequence>
<organism evidence="1 2">
    <name type="scientific">Melastoma candidum</name>
    <dbReference type="NCBI Taxonomy" id="119954"/>
    <lineage>
        <taxon>Eukaryota</taxon>
        <taxon>Viridiplantae</taxon>
        <taxon>Streptophyta</taxon>
        <taxon>Embryophyta</taxon>
        <taxon>Tracheophyta</taxon>
        <taxon>Spermatophyta</taxon>
        <taxon>Magnoliopsida</taxon>
        <taxon>eudicotyledons</taxon>
        <taxon>Gunneridae</taxon>
        <taxon>Pentapetalae</taxon>
        <taxon>rosids</taxon>
        <taxon>malvids</taxon>
        <taxon>Myrtales</taxon>
        <taxon>Melastomataceae</taxon>
        <taxon>Melastomatoideae</taxon>
        <taxon>Melastomateae</taxon>
        <taxon>Melastoma</taxon>
    </lineage>
</organism>
<evidence type="ECO:0000313" key="2">
    <source>
        <dbReference type="Proteomes" id="UP001057402"/>
    </source>
</evidence>
<keyword evidence="2" id="KW-1185">Reference proteome</keyword>